<dbReference type="InterPro" id="IPR051277">
    <property type="entry name" value="SEZ6_CSMD_C4BPB_Regulators"/>
</dbReference>
<organism evidence="6">
    <name type="scientific">Magallana gigas</name>
    <name type="common">Pacific oyster</name>
    <name type="synonym">Crassostrea gigas</name>
    <dbReference type="NCBI Taxonomy" id="29159"/>
    <lineage>
        <taxon>Eukaryota</taxon>
        <taxon>Metazoa</taxon>
        <taxon>Spiralia</taxon>
        <taxon>Lophotrochozoa</taxon>
        <taxon>Mollusca</taxon>
        <taxon>Bivalvia</taxon>
        <taxon>Autobranchia</taxon>
        <taxon>Pteriomorphia</taxon>
        <taxon>Ostreida</taxon>
        <taxon>Ostreoidea</taxon>
        <taxon>Ostreidae</taxon>
        <taxon>Magallana</taxon>
    </lineage>
</organism>
<gene>
    <name evidence="6" type="ORF">CGI_10000506</name>
</gene>
<dbReference type="PANTHER" id="PTHR45656">
    <property type="entry name" value="PROTEIN CBR-CLEC-78"/>
    <property type="match status" value="1"/>
</dbReference>
<dbReference type="PANTHER" id="PTHR45656:SF4">
    <property type="entry name" value="PROTEIN CBR-CLEC-78"/>
    <property type="match status" value="1"/>
</dbReference>
<protein>
    <submittedName>
        <fullName evidence="6">CUB and sushi domain-containing protein 1</fullName>
    </submittedName>
</protein>
<keyword evidence="4" id="KW-0768">Sushi</keyword>
<dbReference type="PROSITE" id="PS50923">
    <property type="entry name" value="SUSHI"/>
    <property type="match status" value="2"/>
</dbReference>
<feature type="domain" description="Sushi" evidence="5">
    <location>
        <begin position="51"/>
        <end position="110"/>
    </location>
</feature>
<accession>K1RC72</accession>
<dbReference type="EMBL" id="JH817758">
    <property type="protein sequence ID" value="EKC31691.1"/>
    <property type="molecule type" value="Genomic_DNA"/>
</dbReference>
<dbReference type="Pfam" id="PF00084">
    <property type="entry name" value="Sushi"/>
    <property type="match status" value="2"/>
</dbReference>
<evidence type="ECO:0000256" key="2">
    <source>
        <dbReference type="ARBA" id="ARBA00022737"/>
    </source>
</evidence>
<feature type="domain" description="Sushi" evidence="5">
    <location>
        <begin position="1"/>
        <end position="50"/>
    </location>
</feature>
<dbReference type="InterPro" id="IPR000436">
    <property type="entry name" value="Sushi_SCR_CCP_dom"/>
</dbReference>
<dbReference type="CDD" id="cd00033">
    <property type="entry name" value="CCP"/>
    <property type="match status" value="2"/>
</dbReference>
<dbReference type="SUPFAM" id="SSF57535">
    <property type="entry name" value="Complement control module/SCR domain"/>
    <property type="match status" value="2"/>
</dbReference>
<keyword evidence="1" id="KW-0732">Signal</keyword>
<comment type="caution">
    <text evidence="4">Lacks conserved residue(s) required for the propagation of feature annotation.</text>
</comment>
<sequence length="202" mass="21718">MNTDMLHNDTSYGGLVSYTCAAGYKHVSGDLQRTCVGNGSWNGTEPLCKAIGCPRLNFPNTNIISLDSSPGGVVSLSCLDKRRHRHVSGDLIRTCNENETWTGTPPVCKECKCPCSAIGSAPIKSNDTEKLNQRIKELRSMLLIQKNMTAKARLLKICASDPRPSAKGIGVVLGIGVLVVIISSIVLLDLPNLINAVKSKKQ</sequence>
<dbReference type="Gene3D" id="2.10.70.10">
    <property type="entry name" value="Complement Module, domain 1"/>
    <property type="match status" value="2"/>
</dbReference>
<keyword evidence="3" id="KW-1015">Disulfide bond</keyword>
<proteinExistence type="predicted"/>
<evidence type="ECO:0000256" key="4">
    <source>
        <dbReference type="PROSITE-ProRule" id="PRU00302"/>
    </source>
</evidence>
<dbReference type="AlphaFoldDB" id="K1RC72"/>
<keyword evidence="2" id="KW-0677">Repeat</keyword>
<evidence type="ECO:0000259" key="5">
    <source>
        <dbReference type="PROSITE" id="PS50923"/>
    </source>
</evidence>
<dbReference type="SMART" id="SM00032">
    <property type="entry name" value="CCP"/>
    <property type="match status" value="2"/>
</dbReference>
<dbReference type="InParanoid" id="K1RC72"/>
<name>K1RC72_MAGGI</name>
<evidence type="ECO:0000256" key="1">
    <source>
        <dbReference type="ARBA" id="ARBA00022729"/>
    </source>
</evidence>
<reference evidence="6" key="1">
    <citation type="journal article" date="2012" name="Nature">
        <title>The oyster genome reveals stress adaptation and complexity of shell formation.</title>
        <authorList>
            <person name="Zhang G."/>
            <person name="Fang X."/>
            <person name="Guo X."/>
            <person name="Li L."/>
            <person name="Luo R."/>
            <person name="Xu F."/>
            <person name="Yang P."/>
            <person name="Zhang L."/>
            <person name="Wang X."/>
            <person name="Qi H."/>
            <person name="Xiong Z."/>
            <person name="Que H."/>
            <person name="Xie Y."/>
            <person name="Holland P.W."/>
            <person name="Paps J."/>
            <person name="Zhu Y."/>
            <person name="Wu F."/>
            <person name="Chen Y."/>
            <person name="Wang J."/>
            <person name="Peng C."/>
            <person name="Meng J."/>
            <person name="Yang L."/>
            <person name="Liu J."/>
            <person name="Wen B."/>
            <person name="Zhang N."/>
            <person name="Huang Z."/>
            <person name="Zhu Q."/>
            <person name="Feng Y."/>
            <person name="Mount A."/>
            <person name="Hedgecock D."/>
            <person name="Xu Z."/>
            <person name="Liu Y."/>
            <person name="Domazet-Loso T."/>
            <person name="Du Y."/>
            <person name="Sun X."/>
            <person name="Zhang S."/>
            <person name="Liu B."/>
            <person name="Cheng P."/>
            <person name="Jiang X."/>
            <person name="Li J."/>
            <person name="Fan D."/>
            <person name="Wang W."/>
            <person name="Fu W."/>
            <person name="Wang T."/>
            <person name="Wang B."/>
            <person name="Zhang J."/>
            <person name="Peng Z."/>
            <person name="Li Y."/>
            <person name="Li N."/>
            <person name="Wang J."/>
            <person name="Chen M."/>
            <person name="He Y."/>
            <person name="Tan F."/>
            <person name="Song X."/>
            <person name="Zheng Q."/>
            <person name="Huang R."/>
            <person name="Yang H."/>
            <person name="Du X."/>
            <person name="Chen L."/>
            <person name="Yang M."/>
            <person name="Gaffney P.M."/>
            <person name="Wang S."/>
            <person name="Luo L."/>
            <person name="She Z."/>
            <person name="Ming Y."/>
            <person name="Huang W."/>
            <person name="Zhang S."/>
            <person name="Huang B."/>
            <person name="Zhang Y."/>
            <person name="Qu T."/>
            <person name="Ni P."/>
            <person name="Miao G."/>
            <person name="Wang J."/>
            <person name="Wang Q."/>
            <person name="Steinberg C.E."/>
            <person name="Wang H."/>
            <person name="Li N."/>
            <person name="Qian L."/>
            <person name="Zhang G."/>
            <person name="Li Y."/>
            <person name="Yang H."/>
            <person name="Liu X."/>
            <person name="Wang J."/>
            <person name="Yin Y."/>
            <person name="Wang J."/>
        </authorList>
    </citation>
    <scope>NUCLEOTIDE SEQUENCE [LARGE SCALE GENOMIC DNA]</scope>
    <source>
        <strain evidence="6">05x7-T-G4-1.051#20</strain>
    </source>
</reference>
<evidence type="ECO:0000256" key="3">
    <source>
        <dbReference type="ARBA" id="ARBA00023157"/>
    </source>
</evidence>
<dbReference type="HOGENOM" id="CLU_1355834_0_0_1"/>
<dbReference type="InterPro" id="IPR035976">
    <property type="entry name" value="Sushi/SCR/CCP_sf"/>
</dbReference>
<evidence type="ECO:0000313" key="6">
    <source>
        <dbReference type="EMBL" id="EKC31691.1"/>
    </source>
</evidence>